<name>A0A6B3R1J8_9FLAO</name>
<protein>
    <recommendedName>
        <fullName evidence="1">KAP NTPase domain-containing protein</fullName>
    </recommendedName>
</protein>
<comment type="caution">
    <text evidence="2">The sequence shown here is derived from an EMBL/GenBank/DDBJ whole genome shotgun (WGS) entry which is preliminary data.</text>
</comment>
<proteinExistence type="predicted"/>
<dbReference type="Pfam" id="PF07693">
    <property type="entry name" value="KAP_NTPase"/>
    <property type="match status" value="1"/>
</dbReference>
<gene>
    <name evidence="2" type="ORF">G3567_10000</name>
</gene>
<sequence>MHTDLPLKENSTDKLGRHPFAYEIASGLVKSFKDNNESIVLGINGTWGSGKSTLLNFIINEVEDISTSINQEIIVLRFNPWMFSGQKELQNVFLRELILKLKNNSEKLKNASKKIAEFLEYLNWVNYVHSGAGEALKSLKNIFKKAGKEKELSELKKEIDNILIESKVKLYITIDDIDRLTPNEITDIFQLIKLNGNFANTIFILAYDQNVVQTALENQFGENGKKYIEKIVQVDYTLPSISKEDISRLFIDNLNILFNEDEIIDKIKELNESIKSEPFINFFSSLRDIYRFNNSIKLRLPSIVNELNILDFLLIESLRVFDQKAYKFIIDNKESLVYKSDNNINNFNFRSNNNEQSTDAFIESIDFNDLIKQILKRLFIVDSSYSFNSNTPDDLIRGKRVANESYFNRYFNLQLSNFDIQEYVFESFINENSAEENEDILKNVQEKGQLFQFLNWVKIKSKGCDEYRQQKIIESILIYSKNLPHKKGMFWGIGSDLTTVLHYASDMLYDINDIEVRRKLILSHLESNVSFASFYLGDRILYANEQSENGKLYSSNEWYYLFKFEKESDLEFIEKILSKRNSIAKDLFDNILIKNEFLAEDEIGLILDTVYKNYNEHYEANFDKLIENDHDLVKYVWLSIKRSWMTSNSKVGYQLAEYQLYPELDKEAIKSRFDSLNSADFDENENKIISLFKKAYDDGFEEKKYYDIETLEEMGKW</sequence>
<feature type="domain" description="KAP NTPase" evidence="1">
    <location>
        <begin position="24"/>
        <end position="299"/>
    </location>
</feature>
<dbReference type="RefSeq" id="WP_164005193.1">
    <property type="nucleotide sequence ID" value="NZ_JAAIKD010000005.1"/>
</dbReference>
<dbReference type="AlphaFoldDB" id="A0A6B3R1J8"/>
<accession>A0A6B3R1J8</accession>
<dbReference type="EMBL" id="JAAIKD010000005">
    <property type="protein sequence ID" value="NEV94473.1"/>
    <property type="molecule type" value="Genomic_DNA"/>
</dbReference>
<reference evidence="2 3" key="1">
    <citation type="submission" date="2020-02" db="EMBL/GenBank/DDBJ databases">
        <title>Flavobacteriaceae Psychroflexus bacterium YR1-1, complete genome.</title>
        <authorList>
            <person name="Li Y."/>
            <person name="Wu S."/>
        </authorList>
    </citation>
    <scope>NUCLEOTIDE SEQUENCE [LARGE SCALE GENOMIC DNA]</scope>
    <source>
        <strain evidence="2 3">YR1-1</strain>
    </source>
</reference>
<dbReference type="InterPro" id="IPR052754">
    <property type="entry name" value="NTPase_KAP_P-loop"/>
</dbReference>
<organism evidence="2 3">
    <name type="scientific">Psychroflexus aurantiacus</name>
    <dbReference type="NCBI Taxonomy" id="2709310"/>
    <lineage>
        <taxon>Bacteria</taxon>
        <taxon>Pseudomonadati</taxon>
        <taxon>Bacteroidota</taxon>
        <taxon>Flavobacteriia</taxon>
        <taxon>Flavobacteriales</taxon>
        <taxon>Flavobacteriaceae</taxon>
        <taxon>Psychroflexus</taxon>
    </lineage>
</organism>
<keyword evidence="3" id="KW-1185">Reference proteome</keyword>
<evidence type="ECO:0000259" key="1">
    <source>
        <dbReference type="Pfam" id="PF07693"/>
    </source>
</evidence>
<evidence type="ECO:0000313" key="3">
    <source>
        <dbReference type="Proteomes" id="UP000478505"/>
    </source>
</evidence>
<dbReference type="Proteomes" id="UP000478505">
    <property type="component" value="Unassembled WGS sequence"/>
</dbReference>
<dbReference type="SUPFAM" id="SSF52540">
    <property type="entry name" value="P-loop containing nucleoside triphosphate hydrolases"/>
    <property type="match status" value="1"/>
</dbReference>
<dbReference type="Gene3D" id="3.40.50.300">
    <property type="entry name" value="P-loop containing nucleotide triphosphate hydrolases"/>
    <property type="match status" value="1"/>
</dbReference>
<evidence type="ECO:0000313" key="2">
    <source>
        <dbReference type="EMBL" id="NEV94473.1"/>
    </source>
</evidence>
<dbReference type="PANTHER" id="PTHR22674">
    <property type="entry name" value="NTPASE, KAP FAMILY P-LOOP DOMAIN-CONTAINING 1"/>
    <property type="match status" value="1"/>
</dbReference>
<dbReference type="InterPro" id="IPR027417">
    <property type="entry name" value="P-loop_NTPase"/>
</dbReference>
<dbReference type="PANTHER" id="PTHR22674:SF6">
    <property type="entry name" value="NTPASE KAP FAMILY P-LOOP DOMAIN-CONTAINING PROTEIN 1"/>
    <property type="match status" value="1"/>
</dbReference>
<dbReference type="InterPro" id="IPR011646">
    <property type="entry name" value="KAP_P-loop"/>
</dbReference>